<protein>
    <submittedName>
        <fullName evidence="3">Uncharacterized protein</fullName>
    </submittedName>
</protein>
<comment type="caution">
    <text evidence="3">The sequence shown here is derived from an EMBL/GenBank/DDBJ whole genome shotgun (WGS) entry which is preliminary data.</text>
</comment>
<keyword evidence="1" id="KW-1133">Transmembrane helix</keyword>
<dbReference type="GO" id="GO:0140410">
    <property type="term" value="F:monoatomic cation:bicarbonate symporter activity"/>
    <property type="evidence" value="ECO:0007669"/>
    <property type="project" value="TreeGrafter"/>
</dbReference>
<evidence type="ECO:0000256" key="1">
    <source>
        <dbReference type="SAM" id="Phobius"/>
    </source>
</evidence>
<dbReference type="PANTHER" id="PTHR12191">
    <property type="entry name" value="SOLUTE CARRIER FAMILY 39"/>
    <property type="match status" value="1"/>
</dbReference>
<evidence type="ECO:0000313" key="4">
    <source>
        <dbReference type="Proteomes" id="UP001165082"/>
    </source>
</evidence>
<dbReference type="PANTHER" id="PTHR12191:SF37">
    <property type="entry name" value="ZINC TRANSPORTER FOI"/>
    <property type="match status" value="1"/>
</dbReference>
<feature type="chain" id="PRO_5040981208" evidence="2">
    <location>
        <begin position="22"/>
        <end position="835"/>
    </location>
</feature>
<evidence type="ECO:0000256" key="2">
    <source>
        <dbReference type="SAM" id="SignalP"/>
    </source>
</evidence>
<keyword evidence="1" id="KW-0472">Membrane</keyword>
<feature type="transmembrane region" description="Helical" evidence="1">
    <location>
        <begin position="519"/>
        <end position="540"/>
    </location>
</feature>
<gene>
    <name evidence="3" type="ORF">TrRE_jg4709</name>
</gene>
<dbReference type="AlphaFoldDB" id="A0A9W7AMB4"/>
<keyword evidence="2" id="KW-0732">Signal</keyword>
<dbReference type="InterPro" id="IPR050799">
    <property type="entry name" value="ZIP_Transporter"/>
</dbReference>
<feature type="transmembrane region" description="Helical" evidence="1">
    <location>
        <begin position="588"/>
        <end position="608"/>
    </location>
</feature>
<feature type="transmembrane region" description="Helical" evidence="1">
    <location>
        <begin position="757"/>
        <end position="775"/>
    </location>
</feature>
<accession>A0A9W7AMB4</accession>
<dbReference type="GO" id="GO:0005886">
    <property type="term" value="C:plasma membrane"/>
    <property type="evidence" value="ECO:0007669"/>
    <property type="project" value="TreeGrafter"/>
</dbReference>
<dbReference type="GO" id="GO:0030003">
    <property type="term" value="P:intracellular monoatomic cation homeostasis"/>
    <property type="evidence" value="ECO:0007669"/>
    <property type="project" value="TreeGrafter"/>
</dbReference>
<proteinExistence type="predicted"/>
<name>A0A9W7AMB4_9STRA</name>
<evidence type="ECO:0000313" key="3">
    <source>
        <dbReference type="EMBL" id="GMH74309.1"/>
    </source>
</evidence>
<dbReference type="Proteomes" id="UP001165082">
    <property type="component" value="Unassembled WGS sequence"/>
</dbReference>
<sequence length="835" mass="88935">MKFAFFPTAVAFSSLTKLVSGEGCGWAIHVEGPTNIALEAKRVIDAGHGEFIEHVDYVFAFEEHDDRRMLSGDDHSFEWAGVFALAATSHTWSMQKTSGGGRAYVDETMKLVLIPTTTPTEATMEAAEDAAETLMTGTCAVIEAGETMTPASSGSCFELHVDLAADSEFLIDTTGLSGFSVFAQHVPTEFERTKHYLYDAAGTAIEPVAQEAAEGGHAHDHGAAATGDAAIFEGAESWYASDAGKAACGSTELTSTFGAFKTPASWQRDDAYNCVRVEVAQYTADTTLGVNFTNSAFDGEALIMAFIEKSAGDGHDGHDHGRVLSGSHSFEWAGVFALAATSHTWSMQKVNGAYADATMKLVLVPTTTPTEATMEAGEDAAETLMTGTCAVIEAGETMTPASSGSCFELHVDLAADSEFLIDTTGLSGFSVYAQHVPTEFERTKHYLYDAAGTDIEPIAQEPVPSSGVVEHVDVCSFIDVVDSATGEPYAIEGIFKNDVFQAGRGTEETVKLETNWEPWIAGLIVNLVTLTGVFFMLPVLNKLVTRQDKSDKQMQMVERGEPKKDAIAPGDAPLDEDEALEMVFSPQVIAYTSAFASGSLLSCAVMLICPEALHMIQSGGFDSESAVFWRWGTLFIVGFITPTVVGALTEACTSNNKDEWRVAGGVLIGDAFHNLTDGIFMGAAFAGCSTKWGWTIAASTITHEVTQEIADFFVLTTVCKIPPLKALALNFLSGMSIFIGLLLTIEGDVSNVWTGYLLVYGGGVYVCIGGMECYSRVLKYSQKGASLSVSFLLFALGCIFIGLVLLDHEHCAAGGHEGHDHGGGGEEDAHAGHNH</sequence>
<dbReference type="GO" id="GO:0005385">
    <property type="term" value="F:zinc ion transmembrane transporter activity"/>
    <property type="evidence" value="ECO:0007669"/>
    <property type="project" value="TreeGrafter"/>
</dbReference>
<dbReference type="EMBL" id="BRXZ01001571">
    <property type="protein sequence ID" value="GMH74309.1"/>
    <property type="molecule type" value="Genomic_DNA"/>
</dbReference>
<feature type="transmembrane region" description="Helical" evidence="1">
    <location>
        <begin position="787"/>
        <end position="806"/>
    </location>
</feature>
<reference evidence="3" key="1">
    <citation type="submission" date="2022-07" db="EMBL/GenBank/DDBJ databases">
        <title>Genome analysis of Parmales, a sister group of diatoms, reveals the evolutionary specialization of diatoms from phago-mixotrophs to photoautotrophs.</title>
        <authorList>
            <person name="Ban H."/>
            <person name="Sato S."/>
            <person name="Yoshikawa S."/>
            <person name="Kazumasa Y."/>
            <person name="Nakamura Y."/>
            <person name="Ichinomiya M."/>
            <person name="Saitoh K."/>
            <person name="Sato N."/>
            <person name="Blanc-Mathieu R."/>
            <person name="Endo H."/>
            <person name="Kuwata A."/>
            <person name="Ogata H."/>
        </authorList>
    </citation>
    <scope>NUCLEOTIDE SEQUENCE</scope>
</reference>
<dbReference type="OrthoDB" id="46759at2759"/>
<feature type="transmembrane region" description="Helical" evidence="1">
    <location>
        <begin position="727"/>
        <end position="745"/>
    </location>
</feature>
<dbReference type="GO" id="GO:0071578">
    <property type="term" value="P:zinc ion import across plasma membrane"/>
    <property type="evidence" value="ECO:0007669"/>
    <property type="project" value="TreeGrafter"/>
</dbReference>
<organism evidence="3 4">
    <name type="scientific">Triparma retinervis</name>
    <dbReference type="NCBI Taxonomy" id="2557542"/>
    <lineage>
        <taxon>Eukaryota</taxon>
        <taxon>Sar</taxon>
        <taxon>Stramenopiles</taxon>
        <taxon>Ochrophyta</taxon>
        <taxon>Bolidophyceae</taxon>
        <taxon>Parmales</taxon>
        <taxon>Triparmaceae</taxon>
        <taxon>Triparma</taxon>
    </lineage>
</organism>
<feature type="transmembrane region" description="Helical" evidence="1">
    <location>
        <begin position="628"/>
        <end position="648"/>
    </location>
</feature>
<keyword evidence="4" id="KW-1185">Reference proteome</keyword>
<feature type="signal peptide" evidence="2">
    <location>
        <begin position="1"/>
        <end position="21"/>
    </location>
</feature>
<keyword evidence="1" id="KW-0812">Transmembrane</keyword>